<name>A0A516KHE1_9BACI</name>
<evidence type="ECO:0000313" key="2">
    <source>
        <dbReference type="Proteomes" id="UP000315215"/>
    </source>
</evidence>
<evidence type="ECO:0000313" key="1">
    <source>
        <dbReference type="EMBL" id="QDP40804.1"/>
    </source>
</evidence>
<keyword evidence="2" id="KW-1185">Reference proteome</keyword>
<dbReference type="EMBL" id="CP041666">
    <property type="protein sequence ID" value="QDP40804.1"/>
    <property type="molecule type" value="Genomic_DNA"/>
</dbReference>
<organism evidence="1 2">
    <name type="scientific">Radiobacillus deserti</name>
    <dbReference type="NCBI Taxonomy" id="2594883"/>
    <lineage>
        <taxon>Bacteria</taxon>
        <taxon>Bacillati</taxon>
        <taxon>Bacillota</taxon>
        <taxon>Bacilli</taxon>
        <taxon>Bacillales</taxon>
        <taxon>Bacillaceae</taxon>
        <taxon>Radiobacillus</taxon>
    </lineage>
</organism>
<proteinExistence type="predicted"/>
<dbReference type="AlphaFoldDB" id="A0A516KHE1"/>
<dbReference type="KEGG" id="aqt:FN924_11770"/>
<dbReference type="Gene3D" id="3.30.1380.20">
    <property type="entry name" value="Trafficking protein particle complex subunit 3"/>
    <property type="match status" value="1"/>
</dbReference>
<dbReference type="OrthoDB" id="2965348at2"/>
<accession>A0A516KHE1</accession>
<gene>
    <name evidence="1" type="ORF">FN924_11770</name>
</gene>
<dbReference type="InterPro" id="IPR024096">
    <property type="entry name" value="NO_sig/Golgi_transp_ligand-bd"/>
</dbReference>
<dbReference type="RefSeq" id="WP_143894710.1">
    <property type="nucleotide sequence ID" value="NZ_CP041666.1"/>
</dbReference>
<protein>
    <submittedName>
        <fullName evidence="1">DUF2507 domain-containing protein</fullName>
    </submittedName>
</protein>
<reference evidence="1 2" key="1">
    <citation type="submission" date="2019-07" db="EMBL/GenBank/DDBJ databases">
        <authorList>
            <person name="Li J."/>
        </authorList>
    </citation>
    <scope>NUCLEOTIDE SEQUENCE [LARGE SCALE GENOMIC DNA]</scope>
    <source>
        <strain evidence="1 2">TKL69</strain>
    </source>
</reference>
<dbReference type="Pfam" id="PF10702">
    <property type="entry name" value="DUF2507"/>
    <property type="match status" value="1"/>
</dbReference>
<dbReference type="Proteomes" id="UP000315215">
    <property type="component" value="Chromosome"/>
</dbReference>
<sequence length="146" mass="16647">MSSTNEKVNQNLLHQLTSTGSGFDFLRFDALPDLLGRDANTILYVMGKNMARKLTFTTVEDIILSFEQLGWGQLVLVKEKRRELLFEIEGQEIVKRKDSPYKNADYRLEAGFLAASIEQIKQIPCECTDENRIQKGSIQLNVIFTS</sequence>
<dbReference type="SUPFAM" id="SSF111126">
    <property type="entry name" value="Ligand-binding domain in the NO signalling and Golgi transport"/>
    <property type="match status" value="1"/>
</dbReference>
<dbReference type="InterPro" id="IPR019642">
    <property type="entry name" value="DUF2507"/>
</dbReference>